<protein>
    <submittedName>
        <fullName evidence="1">Uncharacterized protein</fullName>
    </submittedName>
</protein>
<organism evidence="1">
    <name type="scientific">Siphoviridae sp. ctBCr48</name>
    <dbReference type="NCBI Taxonomy" id="2827802"/>
    <lineage>
        <taxon>Viruses</taxon>
        <taxon>Duplodnaviria</taxon>
        <taxon>Heunggongvirae</taxon>
        <taxon>Uroviricota</taxon>
        <taxon>Caudoviricetes</taxon>
    </lineage>
</organism>
<proteinExistence type="predicted"/>
<dbReference type="EMBL" id="BK032595">
    <property type="protein sequence ID" value="DAF50349.1"/>
    <property type="molecule type" value="Genomic_DNA"/>
</dbReference>
<sequence length="81" mass="9102">MNKPVYLDYAASAPTTYWGWDFNTGTNYNPNQPYAISEQKQLKEAESIVLEALGSKTGHVIFGVNATVMFSLLKTMEEHNE</sequence>
<reference evidence="1" key="1">
    <citation type="journal article" date="2021" name="Proc. Natl. Acad. Sci. U.S.A.">
        <title>A Catalog of Tens of Thousands of Viruses from Human Metagenomes Reveals Hidden Associations with Chronic Diseases.</title>
        <authorList>
            <person name="Tisza M.J."/>
            <person name="Buck C.B."/>
        </authorList>
    </citation>
    <scope>NUCLEOTIDE SEQUENCE</scope>
    <source>
        <strain evidence="1">CtBCr48</strain>
    </source>
</reference>
<name>A0A8S5SH72_9CAUD</name>
<evidence type="ECO:0000313" key="1">
    <source>
        <dbReference type="EMBL" id="DAF50349.1"/>
    </source>
</evidence>
<accession>A0A8S5SH72</accession>